<keyword evidence="1" id="KW-0472">Membrane</keyword>
<evidence type="ECO:0008006" key="4">
    <source>
        <dbReference type="Google" id="ProtNLM"/>
    </source>
</evidence>
<organism evidence="2 3">
    <name type="scientific">Lentzea sokolovensis</name>
    <dbReference type="NCBI Taxonomy" id="3095429"/>
    <lineage>
        <taxon>Bacteria</taxon>
        <taxon>Bacillati</taxon>
        <taxon>Actinomycetota</taxon>
        <taxon>Actinomycetes</taxon>
        <taxon>Pseudonocardiales</taxon>
        <taxon>Pseudonocardiaceae</taxon>
        <taxon>Lentzea</taxon>
    </lineage>
</organism>
<comment type="caution">
    <text evidence="2">The sequence shown here is derived from an EMBL/GenBank/DDBJ whole genome shotgun (WGS) entry which is preliminary data.</text>
</comment>
<protein>
    <recommendedName>
        <fullName evidence="4">DUF4232 domain-containing protein</fullName>
    </recommendedName>
</protein>
<evidence type="ECO:0000256" key="1">
    <source>
        <dbReference type="SAM" id="Phobius"/>
    </source>
</evidence>
<sequence length="257" mass="27078">MNNDVDLPADRPMHDDLREHLWERIRPQVEATLSGRRRRSVATPLSAAAAVGVLVAGGALVFGPIGTPGRVAPAADPAEVQLAQDCVNTTIADGADVPDPKSWQPGAKIDVGVADGWSEFLVIRTDRAAAVCLVAGRTTGGITGPDASEMEGHGRHSYANLTVARPFDYFDAWNFPDGGSIQFGIATDDVVAVSVVRQDNTVTPAVLRNGTFAVHIESGELCGRPVYPDTPPAVSNLLRVTLKEGQVVEGPLCAPTQ</sequence>
<evidence type="ECO:0000313" key="2">
    <source>
        <dbReference type="EMBL" id="MDX8147410.1"/>
    </source>
</evidence>
<keyword evidence="3" id="KW-1185">Reference proteome</keyword>
<accession>A0ABU4V959</accession>
<feature type="transmembrane region" description="Helical" evidence="1">
    <location>
        <begin position="45"/>
        <end position="65"/>
    </location>
</feature>
<proteinExistence type="predicted"/>
<keyword evidence="1" id="KW-0812">Transmembrane</keyword>
<dbReference type="RefSeq" id="WP_319979463.1">
    <property type="nucleotide sequence ID" value="NZ_JAXAVU010000014.1"/>
</dbReference>
<gene>
    <name evidence="2" type="ORF">SK854_35240</name>
</gene>
<dbReference type="EMBL" id="JAXAVU010000014">
    <property type="protein sequence ID" value="MDX8147410.1"/>
    <property type="molecule type" value="Genomic_DNA"/>
</dbReference>
<evidence type="ECO:0000313" key="3">
    <source>
        <dbReference type="Proteomes" id="UP001285352"/>
    </source>
</evidence>
<dbReference type="Proteomes" id="UP001285352">
    <property type="component" value="Unassembled WGS sequence"/>
</dbReference>
<name>A0ABU4V959_9PSEU</name>
<keyword evidence="1" id="KW-1133">Transmembrane helix</keyword>
<reference evidence="2 3" key="1">
    <citation type="submission" date="2023-11" db="EMBL/GenBank/DDBJ databases">
        <title>Lentzea sokolovensis, sp. nov., Lentzea kristufkii, sp. nov., and Lentzea miocenensis, sp. nov., rare actinobacteria from Sokolov Coal Basin, Miocene lacustrine sediment, Czech Republic.</title>
        <authorList>
            <person name="Lara A."/>
            <person name="Kotroba L."/>
            <person name="Nouioui I."/>
            <person name="Neumann-Schaal M."/>
            <person name="Mast Y."/>
            <person name="Chronakova A."/>
        </authorList>
    </citation>
    <scope>NUCLEOTIDE SEQUENCE [LARGE SCALE GENOMIC DNA]</scope>
    <source>
        <strain evidence="2 3">BCCO 10_0061</strain>
    </source>
</reference>